<accession>A0ABM7P6I1</accession>
<evidence type="ECO:0000313" key="3">
    <source>
        <dbReference type="Proteomes" id="UP001053296"/>
    </source>
</evidence>
<dbReference type="RefSeq" id="WP_229596859.1">
    <property type="nucleotide sequence ID" value="NZ_AP024485.1"/>
</dbReference>
<dbReference type="InterPro" id="IPR011009">
    <property type="entry name" value="Kinase-like_dom_sf"/>
</dbReference>
<organism evidence="2 3">
    <name type="scientific">Pseudodesulfovibrio sediminis</name>
    <dbReference type="NCBI Taxonomy" id="2810563"/>
    <lineage>
        <taxon>Bacteria</taxon>
        <taxon>Pseudomonadati</taxon>
        <taxon>Thermodesulfobacteriota</taxon>
        <taxon>Desulfovibrionia</taxon>
        <taxon>Desulfovibrionales</taxon>
        <taxon>Desulfovibrionaceae</taxon>
    </lineage>
</organism>
<keyword evidence="3" id="KW-1185">Reference proteome</keyword>
<dbReference type="SUPFAM" id="SSF56112">
    <property type="entry name" value="Protein kinase-like (PK-like)"/>
    <property type="match status" value="1"/>
</dbReference>
<proteinExistence type="predicted"/>
<name>A0ABM7P6I1_9BACT</name>
<dbReference type="Pfam" id="PF01636">
    <property type="entry name" value="APH"/>
    <property type="match status" value="1"/>
</dbReference>
<dbReference type="InterPro" id="IPR002575">
    <property type="entry name" value="Aminoglycoside_PTrfase"/>
</dbReference>
<dbReference type="Gene3D" id="3.90.1200.10">
    <property type="match status" value="1"/>
</dbReference>
<feature type="domain" description="Aminoglycoside phosphotransferase" evidence="1">
    <location>
        <begin position="35"/>
        <end position="241"/>
    </location>
</feature>
<dbReference type="EMBL" id="AP024485">
    <property type="protein sequence ID" value="BCS88551.1"/>
    <property type="molecule type" value="Genomic_DNA"/>
</dbReference>
<evidence type="ECO:0000259" key="1">
    <source>
        <dbReference type="Pfam" id="PF01636"/>
    </source>
</evidence>
<dbReference type="Proteomes" id="UP001053296">
    <property type="component" value="Chromosome"/>
</dbReference>
<gene>
    <name evidence="2" type="ORF">PSDVSF_17930</name>
</gene>
<evidence type="ECO:0000313" key="2">
    <source>
        <dbReference type="EMBL" id="BCS88551.1"/>
    </source>
</evidence>
<sequence length="313" mass="34624">MIDILAMWGLTPARPRTDILLPGSPERCVTRMAVEDTTGRVWMLEKLLPGQFDRRERIGRTLLALEQAGLPVPAYLPDTNGHFVVEQDEAHYQLSPFVSGDLLPQPEYIEDAERGAGLGDFVCALHTAGADIHAFDATPDFILEEYVNELMGTIALRRPEVNATLLPVLPVLAPLFTAWPTLPRALSQGDLHPLNVIWQGRSVGAVIDWEFAGLRPALFDVANCLGCVGIEDPTALVRGFSLGLLRSLKDSGCLELTNFSLLPELILGLRFAWMSEWLRRGDTEMAEIELRYMRLLTNSIDTLLPAWTQALGA</sequence>
<protein>
    <submittedName>
        <fullName evidence="2">Aminoglycoside phosphotransferase</fullName>
    </submittedName>
</protein>
<reference evidence="2" key="1">
    <citation type="journal article" date="2022" name="Arch. Microbiol.">
        <title>Pseudodesulfovibrio sediminis sp. nov., a mesophilic and neutrophilic sulfate-reducing bacterium isolated from sediment of a brackish lake.</title>
        <authorList>
            <person name="Takahashi A."/>
            <person name="Kojima H."/>
            <person name="Watanabe M."/>
            <person name="Fukui M."/>
        </authorList>
    </citation>
    <scope>NUCLEOTIDE SEQUENCE</scope>
    <source>
        <strain evidence="2">SF6</strain>
    </source>
</reference>